<comment type="caution">
    <text evidence="1">The sequence shown here is derived from an EMBL/GenBank/DDBJ whole genome shotgun (WGS) entry which is preliminary data.</text>
</comment>
<keyword evidence="2" id="KW-1185">Reference proteome</keyword>
<evidence type="ECO:0008006" key="3">
    <source>
        <dbReference type="Google" id="ProtNLM"/>
    </source>
</evidence>
<evidence type="ECO:0000313" key="2">
    <source>
        <dbReference type="Proteomes" id="UP001568358"/>
    </source>
</evidence>
<protein>
    <recommendedName>
        <fullName evidence="3">IS1595 family transposase</fullName>
    </recommendedName>
</protein>
<dbReference type="Proteomes" id="UP001568358">
    <property type="component" value="Unassembled WGS sequence"/>
</dbReference>
<sequence>MQDNKKCIADLHNLPKETFRKIMREVSKAKAVDYNARMGAVCPVCGAERCRVTRSIPWYGNSRERYHRCVECGHCFKSVEAA</sequence>
<name>A0ABV4JUF3_9BACT</name>
<reference evidence="1 2" key="1">
    <citation type="submission" date="2024-07" db="EMBL/GenBank/DDBJ databases">
        <title>Active virus-host system and metabolic interactions in a Lokiarchaeon culture.</title>
        <authorList>
            <person name="Ponce Toledo R.I."/>
            <person name="Rodrigues Oliveira T."/>
            <person name="Schleper C."/>
        </authorList>
    </citation>
    <scope>NUCLEOTIDE SEQUENCE [LARGE SCALE GENOMIC DNA]</scope>
    <source>
        <strain evidence="1 2">B35</strain>
    </source>
</reference>
<gene>
    <name evidence="1" type="ORF">AB2Z07_12720</name>
</gene>
<accession>A0ABV4JUF3</accession>
<organism evidence="1 2">
    <name type="scientific">Halodesulfovibrio aestuarii</name>
    <dbReference type="NCBI Taxonomy" id="126333"/>
    <lineage>
        <taxon>Bacteria</taxon>
        <taxon>Pseudomonadati</taxon>
        <taxon>Thermodesulfobacteriota</taxon>
        <taxon>Desulfovibrionia</taxon>
        <taxon>Desulfovibrionales</taxon>
        <taxon>Desulfovibrionaceae</taxon>
        <taxon>Halodesulfovibrio</taxon>
    </lineage>
</organism>
<proteinExistence type="predicted"/>
<dbReference type="EMBL" id="JBFSOO010000010">
    <property type="protein sequence ID" value="MEZ6854380.1"/>
    <property type="molecule type" value="Genomic_DNA"/>
</dbReference>
<dbReference type="RefSeq" id="WP_371150866.1">
    <property type="nucleotide sequence ID" value="NZ_JBFSOO010000010.1"/>
</dbReference>
<evidence type="ECO:0000313" key="1">
    <source>
        <dbReference type="EMBL" id="MEZ6854380.1"/>
    </source>
</evidence>